<feature type="signal peptide" evidence="3">
    <location>
        <begin position="1"/>
        <end position="22"/>
    </location>
</feature>
<dbReference type="Gene3D" id="3.40.50.150">
    <property type="entry name" value="Vaccinia Virus protein VP39"/>
    <property type="match status" value="1"/>
</dbReference>
<keyword evidence="1" id="KW-0540">Nuclease</keyword>
<name>A0AAI8YQP3_9PEZI</name>
<dbReference type="SUPFAM" id="SSF53933">
    <property type="entry name" value="Microbial ribonucleases"/>
    <property type="match status" value="1"/>
</dbReference>
<dbReference type="GO" id="GO:0005829">
    <property type="term" value="C:cytosol"/>
    <property type="evidence" value="ECO:0007669"/>
    <property type="project" value="TreeGrafter"/>
</dbReference>
<dbReference type="PANTHER" id="PTHR14614">
    <property type="entry name" value="HEPATOCELLULAR CARCINOMA-ASSOCIATED ANTIGEN"/>
    <property type="match status" value="1"/>
</dbReference>
<evidence type="ECO:0000256" key="2">
    <source>
        <dbReference type="ARBA" id="ARBA00022801"/>
    </source>
</evidence>
<dbReference type="GO" id="GO:0032991">
    <property type="term" value="C:protein-containing complex"/>
    <property type="evidence" value="ECO:0007669"/>
    <property type="project" value="TreeGrafter"/>
</dbReference>
<dbReference type="AlphaFoldDB" id="A0AAI8YQP3"/>
<dbReference type="InterPro" id="IPR000026">
    <property type="entry name" value="N1-like"/>
</dbReference>
<dbReference type="Gene3D" id="3.10.450.30">
    <property type="entry name" value="Microbial ribonucleases"/>
    <property type="match status" value="1"/>
</dbReference>
<evidence type="ECO:0000256" key="1">
    <source>
        <dbReference type="ARBA" id="ARBA00022722"/>
    </source>
</evidence>
<dbReference type="GO" id="GO:0016787">
    <property type="term" value="F:hydrolase activity"/>
    <property type="evidence" value="ECO:0007669"/>
    <property type="project" value="UniProtKB-KW"/>
</dbReference>
<dbReference type="InterPro" id="IPR019410">
    <property type="entry name" value="Methyltransf_16"/>
</dbReference>
<evidence type="ECO:0000313" key="5">
    <source>
        <dbReference type="Proteomes" id="UP001295740"/>
    </source>
</evidence>
<proteinExistence type="predicted"/>
<dbReference type="SUPFAM" id="SSF53335">
    <property type="entry name" value="S-adenosyl-L-methionine-dependent methyltransferases"/>
    <property type="match status" value="1"/>
</dbReference>
<keyword evidence="3" id="KW-0732">Signal</keyword>
<dbReference type="GO" id="GO:0008757">
    <property type="term" value="F:S-adenosylmethionine-dependent methyltransferase activity"/>
    <property type="evidence" value="ECO:0007669"/>
    <property type="project" value="UniProtKB-ARBA"/>
</dbReference>
<dbReference type="Pfam" id="PF10294">
    <property type="entry name" value="Methyltransf_16"/>
    <property type="match status" value="1"/>
</dbReference>
<keyword evidence="5" id="KW-1185">Reference proteome</keyword>
<protein>
    <submittedName>
        <fullName evidence="4">Uu.00g018490.m01.CDS01</fullName>
    </submittedName>
</protein>
<dbReference type="Pfam" id="PF00545">
    <property type="entry name" value="Ribonuclease"/>
    <property type="match status" value="1"/>
</dbReference>
<dbReference type="Proteomes" id="UP001295740">
    <property type="component" value="Unassembled WGS sequence"/>
</dbReference>
<keyword evidence="2" id="KW-0378">Hydrolase</keyword>
<dbReference type="PANTHER" id="PTHR14614:SF109">
    <property type="entry name" value="RIBOSOMAL LYSINE N-METHYLTRANSFERASE 5"/>
    <property type="match status" value="1"/>
</dbReference>
<dbReference type="EMBL" id="CAUWAG010000020">
    <property type="protein sequence ID" value="CAJ2513730.1"/>
    <property type="molecule type" value="Genomic_DNA"/>
</dbReference>
<sequence length="405" mass="44048">MLATQAFALMAALSSATQEIFGDTIHALRNNIQFSFTNARGITRTYPEAYSNGNRAGGVELDPTPCAGRALFEFPILANGAQYTGGNPGAHRVVVAQSPTSQTAYDHCFLMTHQGVQDRNAFAKCNTYQIPVAQTFLLFSTDIPSQNLGFVDSRATTLDLTIAGKDYTIHQSPTILNRPGSTTGAVLWKITPLVAEWLASSDNLLWTSDALSSSSSVLELGCGISGLVGLVVAPSVARYTLTDQSYVARLVEKNLEENVAVANPNLSGQRRKGRPTAVQQKANLRFTPLDWQLDEVTPNLTGAVDVRSFDAVIACDCIYNDTLIEPLVQTCVDACKLRSRDEGAGKGPAICIVAQQLRDPEIFEGWIKEFNKHFRAWRVPEEALSKDLRSNPGFVVHIGVLRDTI</sequence>
<dbReference type="GO" id="GO:0004521">
    <property type="term" value="F:RNA endonuclease activity"/>
    <property type="evidence" value="ECO:0007669"/>
    <property type="project" value="InterPro"/>
</dbReference>
<comment type="caution">
    <text evidence="4">The sequence shown here is derived from an EMBL/GenBank/DDBJ whole genome shotgun (WGS) entry which is preliminary data.</text>
</comment>
<accession>A0AAI8YQP3</accession>
<gene>
    <name evidence="4" type="ORF">KHLLAP_LOCUS14198</name>
</gene>
<reference evidence="4" key="1">
    <citation type="submission" date="2023-10" db="EMBL/GenBank/DDBJ databases">
        <authorList>
            <person name="Hackl T."/>
        </authorList>
    </citation>
    <scope>NUCLEOTIDE SEQUENCE</scope>
</reference>
<dbReference type="InterPro" id="IPR016191">
    <property type="entry name" value="Ribonuclease/ribotoxin"/>
</dbReference>
<evidence type="ECO:0000313" key="4">
    <source>
        <dbReference type="EMBL" id="CAJ2513730.1"/>
    </source>
</evidence>
<evidence type="ECO:0000256" key="3">
    <source>
        <dbReference type="SAM" id="SignalP"/>
    </source>
</evidence>
<feature type="chain" id="PRO_5042473050" evidence="3">
    <location>
        <begin position="23"/>
        <end position="405"/>
    </location>
</feature>
<dbReference type="InterPro" id="IPR029063">
    <property type="entry name" value="SAM-dependent_MTases_sf"/>
</dbReference>
<dbReference type="GO" id="GO:0003723">
    <property type="term" value="F:RNA binding"/>
    <property type="evidence" value="ECO:0007669"/>
    <property type="project" value="InterPro"/>
</dbReference>
<organism evidence="4 5">
    <name type="scientific">Anthostomella pinea</name>
    <dbReference type="NCBI Taxonomy" id="933095"/>
    <lineage>
        <taxon>Eukaryota</taxon>
        <taxon>Fungi</taxon>
        <taxon>Dikarya</taxon>
        <taxon>Ascomycota</taxon>
        <taxon>Pezizomycotina</taxon>
        <taxon>Sordariomycetes</taxon>
        <taxon>Xylariomycetidae</taxon>
        <taxon>Xylariales</taxon>
        <taxon>Xylariaceae</taxon>
        <taxon>Anthostomella</taxon>
    </lineage>
</organism>